<evidence type="ECO:0000313" key="1">
    <source>
        <dbReference type="EMBL" id="JAD46595.1"/>
    </source>
</evidence>
<dbReference type="AlphaFoldDB" id="A0A0A9ACD7"/>
<protein>
    <submittedName>
        <fullName evidence="1">Uncharacterized protein</fullName>
    </submittedName>
</protein>
<organism evidence="1">
    <name type="scientific">Arundo donax</name>
    <name type="common">Giant reed</name>
    <name type="synonym">Donax arundinaceus</name>
    <dbReference type="NCBI Taxonomy" id="35708"/>
    <lineage>
        <taxon>Eukaryota</taxon>
        <taxon>Viridiplantae</taxon>
        <taxon>Streptophyta</taxon>
        <taxon>Embryophyta</taxon>
        <taxon>Tracheophyta</taxon>
        <taxon>Spermatophyta</taxon>
        <taxon>Magnoliopsida</taxon>
        <taxon>Liliopsida</taxon>
        <taxon>Poales</taxon>
        <taxon>Poaceae</taxon>
        <taxon>PACMAD clade</taxon>
        <taxon>Arundinoideae</taxon>
        <taxon>Arundineae</taxon>
        <taxon>Arundo</taxon>
    </lineage>
</organism>
<name>A0A0A9ACD7_ARUDO</name>
<sequence>MCQFVSSILNKNSMNKTMCPYQLSRARQTGNNYCAYPN</sequence>
<dbReference type="EMBL" id="GBRH01251300">
    <property type="protein sequence ID" value="JAD46595.1"/>
    <property type="molecule type" value="Transcribed_RNA"/>
</dbReference>
<reference evidence="1" key="2">
    <citation type="journal article" date="2015" name="Data Brief">
        <title>Shoot transcriptome of the giant reed, Arundo donax.</title>
        <authorList>
            <person name="Barrero R.A."/>
            <person name="Guerrero F.D."/>
            <person name="Moolhuijzen P."/>
            <person name="Goolsby J.A."/>
            <person name="Tidwell J."/>
            <person name="Bellgard S.E."/>
            <person name="Bellgard M.I."/>
        </authorList>
    </citation>
    <scope>NUCLEOTIDE SEQUENCE</scope>
    <source>
        <tissue evidence="1">Shoot tissue taken approximately 20 cm above the soil surface</tissue>
    </source>
</reference>
<accession>A0A0A9ACD7</accession>
<proteinExistence type="predicted"/>
<reference evidence="1" key="1">
    <citation type="submission" date="2014-09" db="EMBL/GenBank/DDBJ databases">
        <authorList>
            <person name="Magalhaes I.L.F."/>
            <person name="Oliveira U."/>
            <person name="Santos F.R."/>
            <person name="Vidigal T.H.D.A."/>
            <person name="Brescovit A.D."/>
            <person name="Santos A.J."/>
        </authorList>
    </citation>
    <scope>NUCLEOTIDE SEQUENCE</scope>
    <source>
        <tissue evidence="1">Shoot tissue taken approximately 20 cm above the soil surface</tissue>
    </source>
</reference>